<protein>
    <submittedName>
        <fullName evidence="8">AAA family ATPase</fullName>
    </submittedName>
</protein>
<evidence type="ECO:0000313" key="8">
    <source>
        <dbReference type="EMBL" id="MBA0125942.1"/>
    </source>
</evidence>
<dbReference type="AlphaFoldDB" id="A0A838AA51"/>
<dbReference type="InterPro" id="IPR027785">
    <property type="entry name" value="UvrD-like_helicase_C"/>
</dbReference>
<dbReference type="SUPFAM" id="SSF52540">
    <property type="entry name" value="P-loop containing nucleoside triphosphate hydrolases"/>
    <property type="match status" value="1"/>
</dbReference>
<evidence type="ECO:0000313" key="9">
    <source>
        <dbReference type="Proteomes" id="UP000582974"/>
    </source>
</evidence>
<evidence type="ECO:0000256" key="5">
    <source>
        <dbReference type="PROSITE-ProRule" id="PRU00560"/>
    </source>
</evidence>
<dbReference type="GO" id="GO:0003677">
    <property type="term" value="F:DNA binding"/>
    <property type="evidence" value="ECO:0007669"/>
    <property type="project" value="InterPro"/>
</dbReference>
<dbReference type="InterPro" id="IPR000212">
    <property type="entry name" value="DNA_helicase_UvrD/REP"/>
</dbReference>
<evidence type="ECO:0000259" key="7">
    <source>
        <dbReference type="PROSITE" id="PS51198"/>
    </source>
</evidence>
<dbReference type="PANTHER" id="PTHR11070:SF45">
    <property type="entry name" value="DNA 3'-5' HELICASE"/>
    <property type="match status" value="1"/>
</dbReference>
<keyword evidence="3 5" id="KW-0347">Helicase</keyword>
<dbReference type="PANTHER" id="PTHR11070">
    <property type="entry name" value="UVRD / RECB / PCRA DNA HELICASE FAMILY MEMBER"/>
    <property type="match status" value="1"/>
</dbReference>
<dbReference type="GO" id="GO:0005829">
    <property type="term" value="C:cytosol"/>
    <property type="evidence" value="ECO:0007669"/>
    <property type="project" value="TreeGrafter"/>
</dbReference>
<keyword evidence="1 5" id="KW-0547">Nucleotide-binding</keyword>
<gene>
    <name evidence="8" type="ORF">H0B56_10350</name>
</gene>
<dbReference type="InterPro" id="IPR014016">
    <property type="entry name" value="UvrD-like_ATP-bd"/>
</dbReference>
<dbReference type="InterPro" id="IPR027417">
    <property type="entry name" value="P-loop_NTPase"/>
</dbReference>
<dbReference type="EMBL" id="JACCKD010000003">
    <property type="protein sequence ID" value="MBA0125942.1"/>
    <property type="molecule type" value="Genomic_DNA"/>
</dbReference>
<accession>A0A838AA51</accession>
<reference evidence="8 9" key="1">
    <citation type="submission" date="2020-07" db="EMBL/GenBank/DDBJ databases">
        <title>Genome of Haloechinothrix sp.</title>
        <authorList>
            <person name="Tang S.-K."/>
            <person name="Yang L."/>
            <person name="Zhu W.-Y."/>
        </authorList>
    </citation>
    <scope>NUCLEOTIDE SEQUENCE [LARGE SCALE GENOMIC DNA]</scope>
    <source>
        <strain evidence="8 9">YIM 98757</strain>
    </source>
</reference>
<dbReference type="Gene3D" id="3.40.50.300">
    <property type="entry name" value="P-loop containing nucleotide triphosphate hydrolases"/>
    <property type="match status" value="3"/>
</dbReference>
<dbReference type="GO" id="GO:0043138">
    <property type="term" value="F:3'-5' DNA helicase activity"/>
    <property type="evidence" value="ECO:0007669"/>
    <property type="project" value="TreeGrafter"/>
</dbReference>
<dbReference type="GO" id="GO:0000725">
    <property type="term" value="P:recombinational repair"/>
    <property type="evidence" value="ECO:0007669"/>
    <property type="project" value="TreeGrafter"/>
</dbReference>
<evidence type="ECO:0000256" key="1">
    <source>
        <dbReference type="ARBA" id="ARBA00022741"/>
    </source>
</evidence>
<keyword evidence="2 5" id="KW-0378">Hydrolase</keyword>
<evidence type="ECO:0000256" key="6">
    <source>
        <dbReference type="SAM" id="MobiDB-lite"/>
    </source>
</evidence>
<feature type="region of interest" description="Disordered" evidence="6">
    <location>
        <begin position="1"/>
        <end position="28"/>
    </location>
</feature>
<keyword evidence="9" id="KW-1185">Reference proteome</keyword>
<sequence length="793" mass="86685">MTRERAGNSTSSPDGHATAGRHTGDESALEYEQRYVTMLYGKLDRERAATSAELSRTLGNTGGTPQERTERDVAATMLRERHAQLEGVEAGLCFGRLDSTDGTSMHIGRIGLFDEDDDYEPLLIDWRAPVARPFYLATAASPQGVRLRRHLRLRLRAVTEIDDEVLDLDAEDTGHDLGLAGEAALLAALNKQRGEHMQDIVATIQAEQDRIIRAEATGTLVVQGGPGTGKTAVALHRAAYLLYEHRSALSSRGILVLGPNSTFLHYIGQVLPSLGETGVLLATMGELFPGIRVRGVDSRAASAVKGRESMVDVLRAAVANRQLVPDEPVTVRAERDTLVLDPDTCGKARQQARDSGKPHNLARRVFHGVMLDALARQAAERLTSEVLDDVPEAGYTEDEDPTAQLLDSTDVAEIEAELAQDGAVRAALDELWPEYTPQRLLGELLTDRRDLAAAAAGHLDDTEIDAVLRTKSIAWTACDVPLLDELAELLGVDDTESRERRAQAEREELAYAQGVLHVMEQDDELADEERLQVGDILDAELLAERERQRSEMTAAQRAAADRTWTFGHVIVDEAQELTAMDWRLIMRRCPNRSMTVVGDVAQTSAPGGASSWGEMLSPYVADRWRLAELTVNYRTPAEIMDVASTVLAEFAPEVRLPDAVRETGVAPWEIEVAGEDVAGEVHDLVVTERREVGEGTLAVVCPRHREEDLARSIQYERVSVLRVEQAKGLEFDGVIVVAPEEIIRESARGHNDLFVALTRSTQRLGIAHPAGDHTTGAGTGRALTGAVRRRSHG</sequence>
<dbReference type="PROSITE" id="PS51198">
    <property type="entry name" value="UVRD_HELICASE_ATP_BIND"/>
    <property type="match status" value="1"/>
</dbReference>
<dbReference type="GO" id="GO:0016787">
    <property type="term" value="F:hydrolase activity"/>
    <property type="evidence" value="ECO:0007669"/>
    <property type="project" value="UniProtKB-UniRule"/>
</dbReference>
<dbReference type="Pfam" id="PF13538">
    <property type="entry name" value="UvrD_C_2"/>
    <property type="match status" value="1"/>
</dbReference>
<proteinExistence type="predicted"/>
<feature type="compositionally biased region" description="Low complexity" evidence="6">
    <location>
        <begin position="774"/>
        <end position="786"/>
    </location>
</feature>
<feature type="domain" description="UvrD-like helicase ATP-binding" evidence="7">
    <location>
        <begin position="203"/>
        <end position="636"/>
    </location>
</feature>
<comment type="caution">
    <text evidence="8">The sequence shown here is derived from an EMBL/GenBank/DDBJ whole genome shotgun (WGS) entry which is preliminary data.</text>
</comment>
<dbReference type="Pfam" id="PF00580">
    <property type="entry name" value="UvrD-helicase"/>
    <property type="match status" value="1"/>
</dbReference>
<evidence type="ECO:0000256" key="3">
    <source>
        <dbReference type="ARBA" id="ARBA00022806"/>
    </source>
</evidence>
<dbReference type="GO" id="GO:0005524">
    <property type="term" value="F:ATP binding"/>
    <property type="evidence" value="ECO:0007669"/>
    <property type="project" value="UniProtKB-UniRule"/>
</dbReference>
<evidence type="ECO:0000256" key="4">
    <source>
        <dbReference type="ARBA" id="ARBA00022840"/>
    </source>
</evidence>
<organism evidence="8 9">
    <name type="scientific">Haloechinothrix aidingensis</name>
    <dbReference type="NCBI Taxonomy" id="2752311"/>
    <lineage>
        <taxon>Bacteria</taxon>
        <taxon>Bacillati</taxon>
        <taxon>Actinomycetota</taxon>
        <taxon>Actinomycetes</taxon>
        <taxon>Pseudonocardiales</taxon>
        <taxon>Pseudonocardiaceae</taxon>
        <taxon>Haloechinothrix</taxon>
    </lineage>
</organism>
<feature type="region of interest" description="Disordered" evidence="6">
    <location>
        <begin position="768"/>
        <end position="793"/>
    </location>
</feature>
<evidence type="ECO:0000256" key="2">
    <source>
        <dbReference type="ARBA" id="ARBA00022801"/>
    </source>
</evidence>
<dbReference type="Proteomes" id="UP000582974">
    <property type="component" value="Unassembled WGS sequence"/>
</dbReference>
<name>A0A838AA51_9PSEU</name>
<keyword evidence="4 5" id="KW-0067">ATP-binding</keyword>
<feature type="binding site" evidence="5">
    <location>
        <begin position="224"/>
        <end position="231"/>
    </location>
    <ligand>
        <name>ATP</name>
        <dbReference type="ChEBI" id="CHEBI:30616"/>
    </ligand>
</feature>